<dbReference type="EMBL" id="JAGIOJ010000001">
    <property type="protein sequence ID" value="MBP2398877.1"/>
    <property type="molecule type" value="Genomic_DNA"/>
</dbReference>
<name>A0ABS4XRH1_GLUPR</name>
<feature type="transmembrane region" description="Helical" evidence="1">
    <location>
        <begin position="39"/>
        <end position="59"/>
    </location>
</feature>
<gene>
    <name evidence="2" type="ORF">JOF39_001958</name>
</gene>
<keyword evidence="1" id="KW-0812">Transmembrane</keyword>
<dbReference type="RefSeq" id="WP_188947643.1">
    <property type="nucleotide sequence ID" value="NZ_BMPH01000003.1"/>
</dbReference>
<sequence>MSAGTIIARATRRMWLIWMPAIFAVLAVAVMTASMQNGLSVLAIMVAGGLVLMSLGDWFSAELAANRAS</sequence>
<evidence type="ECO:0000256" key="1">
    <source>
        <dbReference type="SAM" id="Phobius"/>
    </source>
</evidence>
<keyword evidence="1" id="KW-0472">Membrane</keyword>
<organism evidence="2 3">
    <name type="scientific">Glutamicibacter protophormiae</name>
    <name type="common">Brevibacterium protophormiae</name>
    <dbReference type="NCBI Taxonomy" id="37930"/>
    <lineage>
        <taxon>Bacteria</taxon>
        <taxon>Bacillati</taxon>
        <taxon>Actinomycetota</taxon>
        <taxon>Actinomycetes</taxon>
        <taxon>Micrococcales</taxon>
        <taxon>Micrococcaceae</taxon>
        <taxon>Glutamicibacter</taxon>
    </lineage>
</organism>
<evidence type="ECO:0000313" key="2">
    <source>
        <dbReference type="EMBL" id="MBP2398877.1"/>
    </source>
</evidence>
<proteinExistence type="predicted"/>
<evidence type="ECO:0000313" key="3">
    <source>
        <dbReference type="Proteomes" id="UP001195422"/>
    </source>
</evidence>
<accession>A0ABS4XRH1</accession>
<reference evidence="2 3" key="1">
    <citation type="submission" date="2021-03" db="EMBL/GenBank/DDBJ databases">
        <title>Sequencing the genomes of 1000 actinobacteria strains.</title>
        <authorList>
            <person name="Klenk H.-P."/>
        </authorList>
    </citation>
    <scope>NUCLEOTIDE SEQUENCE [LARGE SCALE GENOMIC DNA]</scope>
    <source>
        <strain evidence="2 3">DSM 20168</strain>
    </source>
</reference>
<protein>
    <submittedName>
        <fullName evidence="2">Uncharacterized protein (DUF58 family)</fullName>
    </submittedName>
</protein>
<dbReference type="Proteomes" id="UP001195422">
    <property type="component" value="Unassembled WGS sequence"/>
</dbReference>
<feature type="transmembrane region" description="Helical" evidence="1">
    <location>
        <begin position="15"/>
        <end position="33"/>
    </location>
</feature>
<keyword evidence="1" id="KW-1133">Transmembrane helix</keyword>
<comment type="caution">
    <text evidence="2">The sequence shown here is derived from an EMBL/GenBank/DDBJ whole genome shotgun (WGS) entry which is preliminary data.</text>
</comment>
<keyword evidence="3" id="KW-1185">Reference proteome</keyword>